<evidence type="ECO:0000259" key="8">
    <source>
        <dbReference type="SMART" id="SM00922"/>
    </source>
</evidence>
<keyword evidence="10" id="KW-1185">Reference proteome</keyword>
<comment type="caution">
    <text evidence="9">The sequence shown here is derived from an EMBL/GenBank/DDBJ whole genome shotgun (WGS) entry which is preliminary data.</text>
</comment>
<dbReference type="InterPro" id="IPR034603">
    <property type="entry name" value="Dipeptide_epimerase"/>
</dbReference>
<comment type="similarity">
    <text evidence="1 7">Belongs to the mandelate racemase/muconate lactonizing enzyme family.</text>
</comment>
<evidence type="ECO:0000256" key="6">
    <source>
        <dbReference type="PIRSR" id="PIRSR634603-3"/>
    </source>
</evidence>
<accession>A0A9Q0JJ37</accession>
<name>A0A9Q0JJ37_9ROSI</name>
<dbReference type="InterPro" id="IPR029065">
    <property type="entry name" value="Enolase_C-like"/>
</dbReference>
<protein>
    <recommendedName>
        <fullName evidence="7">Dipeptide epimerase</fullName>
        <ecNumber evidence="7">5.1.1.-</ecNumber>
    </recommendedName>
</protein>
<evidence type="ECO:0000256" key="4">
    <source>
        <dbReference type="ARBA" id="ARBA00023235"/>
    </source>
</evidence>
<dbReference type="SUPFAM" id="SSF51604">
    <property type="entry name" value="Enolase C-terminal domain-like"/>
    <property type="match status" value="1"/>
</dbReference>
<dbReference type="Pfam" id="PF02746">
    <property type="entry name" value="MR_MLE_N"/>
    <property type="match status" value="1"/>
</dbReference>
<dbReference type="Gene3D" id="3.20.20.120">
    <property type="entry name" value="Enolase-like C-terminal domain"/>
    <property type="match status" value="1"/>
</dbReference>
<dbReference type="InterPro" id="IPR029017">
    <property type="entry name" value="Enolase-like_N"/>
</dbReference>
<dbReference type="Proteomes" id="UP001141552">
    <property type="component" value="Unassembled WGS sequence"/>
</dbReference>
<dbReference type="EMBL" id="JAKUCV010002184">
    <property type="protein sequence ID" value="KAJ4843673.1"/>
    <property type="molecule type" value="Genomic_DNA"/>
</dbReference>
<dbReference type="SFLD" id="SFLDG00180">
    <property type="entry name" value="muconate_cycloisomerase"/>
    <property type="match status" value="1"/>
</dbReference>
<dbReference type="EC" id="5.1.1.-" evidence="7"/>
<dbReference type="InterPro" id="IPR013341">
    <property type="entry name" value="Mandelate_racemase_N_dom"/>
</dbReference>
<keyword evidence="2 6" id="KW-0479">Metal-binding</keyword>
<dbReference type="SUPFAM" id="SSF54826">
    <property type="entry name" value="Enolase N-terminal domain-like"/>
    <property type="match status" value="1"/>
</dbReference>
<dbReference type="SFLD" id="SFLDS00001">
    <property type="entry name" value="Enolase"/>
    <property type="match status" value="1"/>
</dbReference>
<dbReference type="Gene3D" id="3.30.390.10">
    <property type="entry name" value="Enolase-like, N-terminal domain"/>
    <property type="match status" value="1"/>
</dbReference>
<dbReference type="SMART" id="SM00922">
    <property type="entry name" value="MR_MLE"/>
    <property type="match status" value="1"/>
</dbReference>
<dbReference type="OrthoDB" id="17395at2759"/>
<dbReference type="Pfam" id="PF13378">
    <property type="entry name" value="MR_MLE_C"/>
    <property type="match status" value="1"/>
</dbReference>
<feature type="domain" description="Mandelate racemase/muconate lactonizing enzyme C-terminal" evidence="8">
    <location>
        <begin position="201"/>
        <end position="295"/>
    </location>
</feature>
<sequence>MLSSTTGFHPVSLFRHPKPLNPQKPVYKLRAVTKPTMEDASKPDKDSIFGFKRLMESMIVEVKRAENRPLNVPLIAPFTIASSRLDRVENVAIRIELSDGCVGWGEAPILPFVTAEDQPTAMAKAKEACELLKSCPPLFLGSVFETIAGVLPGHEFASVRAGVEMALIDAVAKSVGVPLWRLFGGASDSLTTDITIPIVSPAEASELASKYCKQGFKTLKLKVGKNLKADIEVLQSIRMAHPGCLFILDANEGYNSEEAIEVLQKLHEMGVTPILFEQPVHRDDWEGLGKVTLVAKEKYGVSVAADESCRSLVDVKKIIKGNLADVVNIKLAKLGVMGALEIIQEVRTAGLDLMIGGMVETRLAMGFAGHLAAGLGCFNYKMFYAGLLTWIRPFCCQKILFMGAMKCLVPFTNSQVLLVTLVTFNETIFCEMNICLGGYFRNLNPCAFK</sequence>
<dbReference type="PANTHER" id="PTHR48073:SF2">
    <property type="entry name" value="O-SUCCINYLBENZOATE SYNTHASE"/>
    <property type="match status" value="1"/>
</dbReference>
<comment type="cofactor">
    <cofactor evidence="6 7">
        <name>Mg(2+)</name>
        <dbReference type="ChEBI" id="CHEBI:18420"/>
    </cofactor>
    <text evidence="6 7">Binds 1 Mg(2+) ion per subunit.</text>
</comment>
<keyword evidence="4 7" id="KW-0413">Isomerase</keyword>
<evidence type="ECO:0000256" key="3">
    <source>
        <dbReference type="ARBA" id="ARBA00022842"/>
    </source>
</evidence>
<evidence type="ECO:0000313" key="10">
    <source>
        <dbReference type="Proteomes" id="UP001141552"/>
    </source>
</evidence>
<proteinExistence type="inferred from homology"/>
<evidence type="ECO:0000256" key="2">
    <source>
        <dbReference type="ARBA" id="ARBA00022723"/>
    </source>
</evidence>
<dbReference type="InterPro" id="IPR036849">
    <property type="entry name" value="Enolase-like_C_sf"/>
</dbReference>
<evidence type="ECO:0000256" key="5">
    <source>
        <dbReference type="PIRSR" id="PIRSR634603-1"/>
    </source>
</evidence>
<feature type="active site" description="Proton acceptor; specific for (S)-substrate epimerization" evidence="5">
    <location>
        <position position="330"/>
    </location>
</feature>
<dbReference type="GO" id="GO:0046872">
    <property type="term" value="F:metal ion binding"/>
    <property type="evidence" value="ECO:0007669"/>
    <property type="project" value="UniProtKB-KW"/>
</dbReference>
<dbReference type="CDD" id="cd03319">
    <property type="entry name" value="L-Ala-DL-Glu_epimerase"/>
    <property type="match status" value="1"/>
</dbReference>
<dbReference type="AlphaFoldDB" id="A0A9Q0JJ37"/>
<evidence type="ECO:0000256" key="1">
    <source>
        <dbReference type="ARBA" id="ARBA00008031"/>
    </source>
</evidence>
<keyword evidence="3 6" id="KW-0460">Magnesium</keyword>
<feature type="binding site" evidence="6">
    <location>
        <position position="249"/>
    </location>
    <ligand>
        <name>Mg(2+)</name>
        <dbReference type="ChEBI" id="CHEBI:18420"/>
    </ligand>
</feature>
<feature type="binding site" evidence="6">
    <location>
        <position position="277"/>
    </location>
    <ligand>
        <name>Mg(2+)</name>
        <dbReference type="ChEBI" id="CHEBI:18420"/>
    </ligand>
</feature>
<feature type="active site" description="Proton acceptor; specific for (R)-substrate epimerization" evidence="5">
    <location>
        <position position="222"/>
    </location>
</feature>
<evidence type="ECO:0000256" key="7">
    <source>
        <dbReference type="RuleBase" id="RU366006"/>
    </source>
</evidence>
<organism evidence="9 10">
    <name type="scientific">Turnera subulata</name>
    <dbReference type="NCBI Taxonomy" id="218843"/>
    <lineage>
        <taxon>Eukaryota</taxon>
        <taxon>Viridiplantae</taxon>
        <taxon>Streptophyta</taxon>
        <taxon>Embryophyta</taxon>
        <taxon>Tracheophyta</taxon>
        <taxon>Spermatophyta</taxon>
        <taxon>Magnoliopsida</taxon>
        <taxon>eudicotyledons</taxon>
        <taxon>Gunneridae</taxon>
        <taxon>Pentapetalae</taxon>
        <taxon>rosids</taxon>
        <taxon>fabids</taxon>
        <taxon>Malpighiales</taxon>
        <taxon>Passifloraceae</taxon>
        <taxon>Turnera</taxon>
    </lineage>
</organism>
<reference evidence="9" key="1">
    <citation type="submission" date="2022-02" db="EMBL/GenBank/DDBJ databases">
        <authorList>
            <person name="Henning P.M."/>
            <person name="McCubbin A.G."/>
            <person name="Shore J.S."/>
        </authorList>
    </citation>
    <scope>NUCLEOTIDE SEQUENCE</scope>
    <source>
        <strain evidence="9">F60SS</strain>
        <tissue evidence="9">Leaves</tissue>
    </source>
</reference>
<evidence type="ECO:0000313" key="9">
    <source>
        <dbReference type="EMBL" id="KAJ4843673.1"/>
    </source>
</evidence>
<feature type="binding site" evidence="6">
    <location>
        <position position="306"/>
    </location>
    <ligand>
        <name>Mg(2+)</name>
        <dbReference type="ChEBI" id="CHEBI:18420"/>
    </ligand>
</feature>
<dbReference type="InterPro" id="IPR013342">
    <property type="entry name" value="Mandelate_racemase_C"/>
</dbReference>
<dbReference type="PANTHER" id="PTHR48073">
    <property type="entry name" value="O-SUCCINYLBENZOATE SYNTHASE-RELATED"/>
    <property type="match status" value="1"/>
</dbReference>
<dbReference type="GO" id="GO:0016855">
    <property type="term" value="F:racemase and epimerase activity, acting on amino acids and derivatives"/>
    <property type="evidence" value="ECO:0007669"/>
    <property type="project" value="UniProtKB-UniRule"/>
</dbReference>
<reference evidence="9" key="2">
    <citation type="journal article" date="2023" name="Plants (Basel)">
        <title>Annotation of the Turnera subulata (Passifloraceae) Draft Genome Reveals the S-Locus Evolved after the Divergence of Turneroideae from Passifloroideae in a Stepwise Manner.</title>
        <authorList>
            <person name="Henning P.M."/>
            <person name="Roalson E.H."/>
            <person name="Mir W."/>
            <person name="McCubbin A.G."/>
            <person name="Shore J.S."/>
        </authorList>
    </citation>
    <scope>NUCLEOTIDE SEQUENCE</scope>
    <source>
        <strain evidence="9">F60SS</strain>
    </source>
</reference>
<gene>
    <name evidence="9" type="ORF">Tsubulata_048725</name>
</gene>